<dbReference type="InterPro" id="IPR019207">
    <property type="entry name" value="DUF2092"/>
</dbReference>
<dbReference type="OrthoDB" id="116979at2"/>
<sequence length="261" mass="28451">MRRILILVVLLVCLAAAAQAAQGTPGTVPEPAQTPDIAPQASAPVAAMCGLLASRQTFTFTAEVNHEQVYPNGQTVELTNVVETAVSRPDKLYARITGDERDRVFVYDGKTVTVADLDRGVYAVIDAPATIDATLDMLTEKYGIVAPMADLLYADPCKEILANVRTGDCVGVHSAAGKACDHLFFSQKNADWQLWVEKGKSPLPRKLVINDKNLMGWPQYEATFAEWNLTPHLPAGLFSFKPGNDLRRIDFAPLIARQEAK</sequence>
<evidence type="ECO:0000256" key="2">
    <source>
        <dbReference type="SAM" id="SignalP"/>
    </source>
</evidence>
<dbReference type="SUPFAM" id="SSF89392">
    <property type="entry name" value="Prokaryotic lipoproteins and lipoprotein localization factors"/>
    <property type="match status" value="1"/>
</dbReference>
<evidence type="ECO:0000313" key="3">
    <source>
        <dbReference type="EMBL" id="MYL84095.1"/>
    </source>
</evidence>
<feature type="chain" id="PRO_5028952374" evidence="2">
    <location>
        <begin position="21"/>
        <end position="261"/>
    </location>
</feature>
<feature type="signal peptide" evidence="2">
    <location>
        <begin position="1"/>
        <end position="20"/>
    </location>
</feature>
<organism evidence="3 4">
    <name type="scientific">Solidesulfovibrio aerotolerans</name>
    <dbReference type="NCBI Taxonomy" id="295255"/>
    <lineage>
        <taxon>Bacteria</taxon>
        <taxon>Pseudomonadati</taxon>
        <taxon>Thermodesulfobacteriota</taxon>
        <taxon>Desulfovibrionia</taxon>
        <taxon>Desulfovibrionales</taxon>
        <taxon>Desulfovibrionaceae</taxon>
        <taxon>Solidesulfovibrio</taxon>
    </lineage>
</organism>
<dbReference type="InterPro" id="IPR029046">
    <property type="entry name" value="LolA/LolB/LppX"/>
</dbReference>
<dbReference type="Pfam" id="PF09865">
    <property type="entry name" value="DUF2092"/>
    <property type="match status" value="1"/>
</dbReference>
<accession>A0A7C9N6A8</accession>
<comment type="caution">
    <text evidence="3">The sequence shown here is derived from an EMBL/GenBank/DDBJ whole genome shotgun (WGS) entry which is preliminary data.</text>
</comment>
<keyword evidence="4" id="KW-1185">Reference proteome</keyword>
<evidence type="ECO:0000256" key="1">
    <source>
        <dbReference type="ARBA" id="ARBA00022729"/>
    </source>
</evidence>
<dbReference type="Gene3D" id="2.50.20.10">
    <property type="entry name" value="Lipoprotein localisation LolA/LolB/LppX"/>
    <property type="match status" value="1"/>
</dbReference>
<dbReference type="Proteomes" id="UP000482487">
    <property type="component" value="Unassembled WGS sequence"/>
</dbReference>
<gene>
    <name evidence="3" type="ORF">GTA51_13260</name>
</gene>
<evidence type="ECO:0000313" key="4">
    <source>
        <dbReference type="Proteomes" id="UP000482487"/>
    </source>
</evidence>
<dbReference type="RefSeq" id="WP_160961794.1">
    <property type="nucleotide sequence ID" value="NZ_WVUD01000025.1"/>
</dbReference>
<protein>
    <submittedName>
        <fullName evidence="3">DUF2092 domain-containing protein</fullName>
    </submittedName>
</protein>
<name>A0A7C9N6A8_9BACT</name>
<proteinExistence type="predicted"/>
<dbReference type="AlphaFoldDB" id="A0A7C9N6A8"/>
<dbReference type="EMBL" id="WVUD01000025">
    <property type="protein sequence ID" value="MYL84095.1"/>
    <property type="molecule type" value="Genomic_DNA"/>
</dbReference>
<keyword evidence="1 2" id="KW-0732">Signal</keyword>
<reference evidence="3 4" key="1">
    <citation type="submission" date="2020-01" db="EMBL/GenBank/DDBJ databases">
        <title>Genome sequence of Desulfovibrio aerotolerans DSM 16695(T).</title>
        <authorList>
            <person name="Karnachuk O."/>
            <person name="Avakyan M."/>
            <person name="Mardanov A."/>
            <person name="Kadnikov V."/>
            <person name="Ravin N."/>
        </authorList>
    </citation>
    <scope>NUCLEOTIDE SEQUENCE [LARGE SCALE GENOMIC DNA]</scope>
    <source>
        <strain evidence="3 4">DSM 16695</strain>
    </source>
</reference>